<dbReference type="InterPro" id="IPR012902">
    <property type="entry name" value="N_methyl_site"/>
</dbReference>
<evidence type="ECO:0000259" key="2">
    <source>
        <dbReference type="Pfam" id="PF07596"/>
    </source>
</evidence>
<dbReference type="EMBL" id="CP036266">
    <property type="protein sequence ID" value="QDT19045.1"/>
    <property type="molecule type" value="Genomic_DNA"/>
</dbReference>
<sequence length="334" mass="35586">MKNVSRSNRQRGFTLIELLVVIAIIAILIALLLPAVQQAREAARRSTCKNNLKQIGLAMHNYHETFGMFPPGYVEEILNTNGGHVADNEGHWAWNALLLPYLDQAPLFNQLNVGTVPVSTMLNNATVRGSMQKTLPVFRCPSDTGPQIHVEAGRRIMATGGSEYGLAVTNYIASNNSYGLKKDAGTDPTNYANGAFYRNSNVRMRDLTDGSSNVILAGERAYKLGSNNAFAGALYAARDYNATGPAISSAGSSSNQGLISIFGGGAAPINANASTGQGRIAFSSKHVGGAHFLFGDGRVAFLSENIDHRAASIPADSTFEYLIGINDGNVVGEF</sequence>
<dbReference type="NCBIfam" id="TIGR02532">
    <property type="entry name" value="IV_pilin_GFxxxE"/>
    <property type="match status" value="1"/>
</dbReference>
<dbReference type="NCBIfam" id="TIGR04294">
    <property type="entry name" value="pre_pil_HX9DG"/>
    <property type="match status" value="1"/>
</dbReference>
<dbReference type="PROSITE" id="PS00409">
    <property type="entry name" value="PROKAR_NTER_METHYL"/>
    <property type="match status" value="1"/>
</dbReference>
<dbReference type="AlphaFoldDB" id="A0A517PI53"/>
<keyword evidence="4" id="KW-1185">Reference proteome</keyword>
<accession>A0A517PI53</accession>
<proteinExistence type="predicted"/>
<dbReference type="OrthoDB" id="214579at2"/>
<name>A0A517PI53_9PLAN</name>
<reference evidence="3 4" key="1">
    <citation type="submission" date="2019-02" db="EMBL/GenBank/DDBJ databases">
        <title>Deep-cultivation of Planctomycetes and their phenomic and genomic characterization uncovers novel biology.</title>
        <authorList>
            <person name="Wiegand S."/>
            <person name="Jogler M."/>
            <person name="Boedeker C."/>
            <person name="Pinto D."/>
            <person name="Vollmers J."/>
            <person name="Rivas-Marin E."/>
            <person name="Kohn T."/>
            <person name="Peeters S.H."/>
            <person name="Heuer A."/>
            <person name="Rast P."/>
            <person name="Oberbeckmann S."/>
            <person name="Bunk B."/>
            <person name="Jeske O."/>
            <person name="Meyerdierks A."/>
            <person name="Storesund J.E."/>
            <person name="Kallscheuer N."/>
            <person name="Luecker S."/>
            <person name="Lage O.M."/>
            <person name="Pohl T."/>
            <person name="Merkel B.J."/>
            <person name="Hornburger P."/>
            <person name="Mueller R.-W."/>
            <person name="Bruemmer F."/>
            <person name="Labrenz M."/>
            <person name="Spormann A.M."/>
            <person name="Op den Camp H."/>
            <person name="Overmann J."/>
            <person name="Amann R."/>
            <person name="Jetten M.S.M."/>
            <person name="Mascher T."/>
            <person name="Medema M.H."/>
            <person name="Devos D.P."/>
            <person name="Kaster A.-K."/>
            <person name="Ovreas L."/>
            <person name="Rohde M."/>
            <person name="Galperin M.Y."/>
            <person name="Jogler C."/>
        </authorList>
    </citation>
    <scope>NUCLEOTIDE SEQUENCE [LARGE SCALE GENOMIC DNA]</scope>
    <source>
        <strain evidence="3 4">HG66A1</strain>
    </source>
</reference>
<dbReference type="InterPro" id="IPR011453">
    <property type="entry name" value="DUF1559"/>
</dbReference>
<dbReference type="SUPFAM" id="SSF54523">
    <property type="entry name" value="Pili subunits"/>
    <property type="match status" value="1"/>
</dbReference>
<dbReference type="Pfam" id="PF07963">
    <property type="entry name" value="N_methyl"/>
    <property type="match status" value="1"/>
</dbReference>
<gene>
    <name evidence="3" type="primary">xcpT_10</name>
    <name evidence="3" type="ORF">HG66A1_08090</name>
</gene>
<keyword evidence="1" id="KW-1133">Transmembrane helix</keyword>
<keyword evidence="1" id="KW-0812">Transmembrane</keyword>
<protein>
    <submittedName>
        <fullName evidence="3">Type II secretion system protein G</fullName>
    </submittedName>
</protein>
<feature type="transmembrane region" description="Helical" evidence="1">
    <location>
        <begin position="12"/>
        <end position="36"/>
    </location>
</feature>
<organism evidence="3 4">
    <name type="scientific">Gimesia chilikensis</name>
    <dbReference type="NCBI Taxonomy" id="2605989"/>
    <lineage>
        <taxon>Bacteria</taxon>
        <taxon>Pseudomonadati</taxon>
        <taxon>Planctomycetota</taxon>
        <taxon>Planctomycetia</taxon>
        <taxon>Planctomycetales</taxon>
        <taxon>Planctomycetaceae</taxon>
        <taxon>Gimesia</taxon>
    </lineage>
</organism>
<evidence type="ECO:0000313" key="4">
    <source>
        <dbReference type="Proteomes" id="UP000320421"/>
    </source>
</evidence>
<dbReference type="PANTHER" id="PTHR30093:SF2">
    <property type="entry name" value="TYPE II SECRETION SYSTEM PROTEIN H"/>
    <property type="match status" value="1"/>
</dbReference>
<dbReference type="Proteomes" id="UP000320421">
    <property type="component" value="Chromosome"/>
</dbReference>
<evidence type="ECO:0000256" key="1">
    <source>
        <dbReference type="SAM" id="Phobius"/>
    </source>
</evidence>
<dbReference type="Gene3D" id="3.30.700.10">
    <property type="entry name" value="Glycoprotein, Type 4 Pilin"/>
    <property type="match status" value="1"/>
</dbReference>
<keyword evidence="1" id="KW-0472">Membrane</keyword>
<feature type="domain" description="DUF1559" evidence="2">
    <location>
        <begin position="37"/>
        <end position="308"/>
    </location>
</feature>
<evidence type="ECO:0000313" key="3">
    <source>
        <dbReference type="EMBL" id="QDT19045.1"/>
    </source>
</evidence>
<dbReference type="InterPro" id="IPR027558">
    <property type="entry name" value="Pre_pil_HX9DG_C"/>
</dbReference>
<dbReference type="PANTHER" id="PTHR30093">
    <property type="entry name" value="GENERAL SECRETION PATHWAY PROTEIN G"/>
    <property type="match status" value="1"/>
</dbReference>
<dbReference type="InterPro" id="IPR045584">
    <property type="entry name" value="Pilin-like"/>
</dbReference>
<dbReference type="Pfam" id="PF07596">
    <property type="entry name" value="SBP_bac_10"/>
    <property type="match status" value="1"/>
</dbReference>
<dbReference type="RefSeq" id="WP_145180950.1">
    <property type="nucleotide sequence ID" value="NZ_CP036266.1"/>
</dbReference>